<dbReference type="EMBL" id="LSMT01000474">
    <property type="protein sequence ID" value="PFX17423.1"/>
    <property type="molecule type" value="Genomic_DNA"/>
</dbReference>
<evidence type="ECO:0000313" key="3">
    <source>
        <dbReference type="EMBL" id="PFX17423.1"/>
    </source>
</evidence>
<reference evidence="4" key="1">
    <citation type="journal article" date="2017" name="bioRxiv">
        <title>Comparative analysis of the genomes of Stylophora pistillata and Acropora digitifera provides evidence for extensive differences between species of corals.</title>
        <authorList>
            <person name="Voolstra C.R."/>
            <person name="Li Y."/>
            <person name="Liew Y.J."/>
            <person name="Baumgarten S."/>
            <person name="Zoccola D."/>
            <person name="Flot J.-F."/>
            <person name="Tambutte S."/>
            <person name="Allemand D."/>
            <person name="Aranda M."/>
        </authorList>
    </citation>
    <scope>NUCLEOTIDE SEQUENCE [LARGE SCALE GENOMIC DNA]</scope>
</reference>
<feature type="region of interest" description="Disordered" evidence="2">
    <location>
        <begin position="156"/>
        <end position="206"/>
    </location>
</feature>
<dbReference type="AlphaFoldDB" id="A0A2B4RKV0"/>
<keyword evidence="4" id="KW-1185">Reference proteome</keyword>
<feature type="coiled-coil region" evidence="1">
    <location>
        <begin position="299"/>
        <end position="363"/>
    </location>
</feature>
<gene>
    <name evidence="3" type="ORF">AWC38_SpisGene18261</name>
</gene>
<accession>A0A2B4RKV0</accession>
<feature type="compositionally biased region" description="Basic and acidic residues" evidence="2">
    <location>
        <begin position="181"/>
        <end position="199"/>
    </location>
</feature>
<feature type="compositionally biased region" description="Polar residues" evidence="2">
    <location>
        <begin position="156"/>
        <end position="168"/>
    </location>
</feature>
<name>A0A2B4RKV0_STYPI</name>
<dbReference type="Proteomes" id="UP000225706">
    <property type="component" value="Unassembled WGS sequence"/>
</dbReference>
<evidence type="ECO:0000313" key="4">
    <source>
        <dbReference type="Proteomes" id="UP000225706"/>
    </source>
</evidence>
<evidence type="ECO:0000256" key="2">
    <source>
        <dbReference type="SAM" id="MobiDB-lite"/>
    </source>
</evidence>
<dbReference type="OrthoDB" id="5983410at2759"/>
<comment type="caution">
    <text evidence="3">The sequence shown here is derived from an EMBL/GenBank/DDBJ whole genome shotgun (WGS) entry which is preliminary data.</text>
</comment>
<evidence type="ECO:0000256" key="1">
    <source>
        <dbReference type="SAM" id="Coils"/>
    </source>
</evidence>
<proteinExistence type="predicted"/>
<keyword evidence="1" id="KW-0175">Coiled coil</keyword>
<organism evidence="3 4">
    <name type="scientific">Stylophora pistillata</name>
    <name type="common">Smooth cauliflower coral</name>
    <dbReference type="NCBI Taxonomy" id="50429"/>
    <lineage>
        <taxon>Eukaryota</taxon>
        <taxon>Metazoa</taxon>
        <taxon>Cnidaria</taxon>
        <taxon>Anthozoa</taxon>
        <taxon>Hexacorallia</taxon>
        <taxon>Scleractinia</taxon>
        <taxon>Astrocoeniina</taxon>
        <taxon>Pocilloporidae</taxon>
        <taxon>Stylophora</taxon>
    </lineage>
</organism>
<protein>
    <submittedName>
        <fullName evidence="3">Uncharacterized protein</fullName>
    </submittedName>
</protein>
<sequence>MNSRPGYQQDKPDVPYIPASCNQRMGNVNSAITTQPTRANQNNAYHPGTNYQAPHNWATAERFPRAISTNPFLRRQTGIPWYQTQRPGTNPNASQHPGTNLHLNPIPNQIGSIHVQFPGPPLFTPWSGTFQFQGNGQICEERIPNRATFQFQPATTRVKSGKLTPSRQRQNKRFLNSALFGRDDRVEKNVEEKHQKEEGSPQTEEAIQEQRERIAITSNIKHLATSYSKVKALELLCRDLQTPVLGDFPGYEQERNIMINLAHFLKEQINKIKHVEEEEKRRNWLENFEPAMRAPFPVIAIKIRELENKRNMLEKEKRDFENLNKEVKNYAGEIELRERTKEVDMLKAEIEAFDTRLKAMRERMGLERKSIDLKRTQHEREIKEINKTLNHILYKDLPKLQEKIFKETKPLIEIGLPGKYRWSFHE</sequence>